<evidence type="ECO:0000256" key="1">
    <source>
        <dbReference type="SAM" id="Coils"/>
    </source>
</evidence>
<feature type="compositionally biased region" description="Polar residues" evidence="2">
    <location>
        <begin position="238"/>
        <end position="254"/>
    </location>
</feature>
<name>A0ABC8TNS4_9AQUA</name>
<reference evidence="4 5" key="1">
    <citation type="submission" date="2024-02" db="EMBL/GenBank/DDBJ databases">
        <authorList>
            <person name="Vignale AGUSTIN F."/>
            <person name="Sosa J E."/>
            <person name="Modenutti C."/>
        </authorList>
    </citation>
    <scope>NUCLEOTIDE SEQUENCE [LARGE SCALE GENOMIC DNA]</scope>
</reference>
<evidence type="ECO:0000313" key="5">
    <source>
        <dbReference type="Proteomes" id="UP001642360"/>
    </source>
</evidence>
<dbReference type="PANTHER" id="PTHR34452">
    <property type="entry name" value="MYOSIN HEAVY CHAIN-RELATED PROTEIN"/>
    <property type="match status" value="1"/>
</dbReference>
<feature type="compositionally biased region" description="Basic and acidic residues" evidence="2">
    <location>
        <begin position="218"/>
        <end position="234"/>
    </location>
</feature>
<dbReference type="EMBL" id="CAUOFW020005292">
    <property type="protein sequence ID" value="CAK9169486.1"/>
    <property type="molecule type" value="Genomic_DNA"/>
</dbReference>
<sequence length="871" mass="100889">MFKSARWRSEKNKIKAVFILRFQATQVPQLRRKTLNISLVPADIGKPTVRLEKAPILEGTCTWEHPIYETVKLIRDTKTGRFKQKIYHFIVSTGSSKSGFLGEVSLDFADYAEEIKPLIVSLPLEASNSSAILHISPYGEFCRDVEEDEAPRAESQDISLGNLLGNCIEYGDSNLDFTEDRHFNNMTSQGTEQSSSFNNTRLDNTPNPLDFTTLRWKPMPEKGTVDVIPAEKQKQQRSKSNTNPPLISASNGSMVDSTTSLEENFIRDWSSEASNNATEKLKNEISMLERQAEVSELELQSLRKQMVKENKRGLDLSRQVASLKVERDVLKREFEELKSSLKRSDEAEVKKQSQSKAENIRVLLEQTVQELNHEKDLNNTLRLQLHKTEDSNSELIFAVRDLEGMLEEKGREMSHLTSKTKARQNAKEAHAEASKSRINWDEDEKAMGELIKENDNDEEADSLKKKITALNGEIFVHRKDNEELKTHMELLALEYDILKKENQDISSKLKQKQIEQMKMQTEYSESIATIKELQIQIDRLEKKINKQALEFSESLDTINELETQVKSSQKQLENQTQSFQDDLHALTQAKVEQEQRAIQAEEALRKTRWHNANAAERLQEELRRLSVEMASKIDANENLAMKAKDLSLQNGVMEEMVQKANEELRLMKDQCKEKLQELLNQTNLQATQLEQMSLELEDSRKQVETYKRREQEKHDAFSTEMKTLKEEIKRLKLEKRGYPEDAEQKETMRAEMEEMKTSIGQFKVPKIWTKKREALEREFALLSKEAQKFQEESIILRTLKDEKETLVGFLQSEMKRLVSEAESLKERNMHMENELKEMQEKYSEISLKFAEVEGERQQLVMTLRNLKNGKK</sequence>
<dbReference type="InterPro" id="IPR019448">
    <property type="entry name" value="NT-C2"/>
</dbReference>
<gene>
    <name evidence="4" type="ORF">ILEXP_LOCUS38931</name>
</gene>
<dbReference type="Pfam" id="PF10358">
    <property type="entry name" value="NT-C2"/>
    <property type="match status" value="1"/>
</dbReference>
<comment type="caution">
    <text evidence="4">The sequence shown here is derived from an EMBL/GenBank/DDBJ whole genome shotgun (WGS) entry which is preliminary data.</text>
</comment>
<evidence type="ECO:0000259" key="3">
    <source>
        <dbReference type="PROSITE" id="PS51840"/>
    </source>
</evidence>
<evidence type="ECO:0000256" key="2">
    <source>
        <dbReference type="SAM" id="MobiDB-lite"/>
    </source>
</evidence>
<feature type="coiled-coil region" evidence="1">
    <location>
        <begin position="772"/>
        <end position="855"/>
    </location>
</feature>
<keyword evidence="1" id="KW-0175">Coiled coil</keyword>
<feature type="coiled-coil region" evidence="1">
    <location>
        <begin position="481"/>
        <end position="734"/>
    </location>
</feature>
<dbReference type="PROSITE" id="PS51840">
    <property type="entry name" value="C2_NT"/>
    <property type="match status" value="1"/>
</dbReference>
<feature type="domain" description="C2 NT-type" evidence="3">
    <location>
        <begin position="6"/>
        <end position="141"/>
    </location>
</feature>
<feature type="compositionally biased region" description="Basic and acidic residues" evidence="2">
    <location>
        <begin position="425"/>
        <end position="436"/>
    </location>
</feature>
<feature type="region of interest" description="Disordered" evidence="2">
    <location>
        <begin position="413"/>
        <end position="436"/>
    </location>
</feature>
<dbReference type="PANTHER" id="PTHR34452:SF14">
    <property type="entry name" value="MYOSIN HEAVY CHAIN, MUSCLE"/>
    <property type="match status" value="1"/>
</dbReference>
<organism evidence="4 5">
    <name type="scientific">Ilex paraguariensis</name>
    <name type="common">yerba mate</name>
    <dbReference type="NCBI Taxonomy" id="185542"/>
    <lineage>
        <taxon>Eukaryota</taxon>
        <taxon>Viridiplantae</taxon>
        <taxon>Streptophyta</taxon>
        <taxon>Embryophyta</taxon>
        <taxon>Tracheophyta</taxon>
        <taxon>Spermatophyta</taxon>
        <taxon>Magnoliopsida</taxon>
        <taxon>eudicotyledons</taxon>
        <taxon>Gunneridae</taxon>
        <taxon>Pentapetalae</taxon>
        <taxon>asterids</taxon>
        <taxon>campanulids</taxon>
        <taxon>Aquifoliales</taxon>
        <taxon>Aquifoliaceae</taxon>
        <taxon>Ilex</taxon>
    </lineage>
</organism>
<keyword evidence="5" id="KW-1185">Reference proteome</keyword>
<accession>A0ABC8TNS4</accession>
<protein>
    <recommendedName>
        <fullName evidence="3">C2 NT-type domain-containing protein</fullName>
    </recommendedName>
</protein>
<feature type="region of interest" description="Disordered" evidence="2">
    <location>
        <begin position="187"/>
        <end position="254"/>
    </location>
</feature>
<proteinExistence type="predicted"/>
<dbReference type="AlphaFoldDB" id="A0ABC8TNS4"/>
<evidence type="ECO:0000313" key="4">
    <source>
        <dbReference type="EMBL" id="CAK9169486.1"/>
    </source>
</evidence>
<feature type="coiled-coil region" evidence="1">
    <location>
        <begin position="271"/>
        <end position="374"/>
    </location>
</feature>
<dbReference type="Proteomes" id="UP001642360">
    <property type="component" value="Unassembled WGS sequence"/>
</dbReference>
<feature type="compositionally biased region" description="Polar residues" evidence="2">
    <location>
        <begin position="187"/>
        <end position="207"/>
    </location>
</feature>